<evidence type="ECO:0000313" key="1">
    <source>
        <dbReference type="EMBL" id="KAI8020831.1"/>
    </source>
</evidence>
<dbReference type="Proteomes" id="UP001060215">
    <property type="component" value="Chromosome 6"/>
</dbReference>
<gene>
    <name evidence="1" type="ORF">LOK49_LG03G03167</name>
</gene>
<organism evidence="1 2">
    <name type="scientific">Camellia lanceoleosa</name>
    <dbReference type="NCBI Taxonomy" id="1840588"/>
    <lineage>
        <taxon>Eukaryota</taxon>
        <taxon>Viridiplantae</taxon>
        <taxon>Streptophyta</taxon>
        <taxon>Embryophyta</taxon>
        <taxon>Tracheophyta</taxon>
        <taxon>Spermatophyta</taxon>
        <taxon>Magnoliopsida</taxon>
        <taxon>eudicotyledons</taxon>
        <taxon>Gunneridae</taxon>
        <taxon>Pentapetalae</taxon>
        <taxon>asterids</taxon>
        <taxon>Ericales</taxon>
        <taxon>Theaceae</taxon>
        <taxon>Camellia</taxon>
    </lineage>
</organism>
<reference evidence="1 2" key="1">
    <citation type="journal article" date="2022" name="Plant J.">
        <title>Chromosome-level genome of Camellia lanceoleosa provides a valuable resource for understanding genome evolution and self-incompatibility.</title>
        <authorList>
            <person name="Gong W."/>
            <person name="Xiao S."/>
            <person name="Wang L."/>
            <person name="Liao Z."/>
            <person name="Chang Y."/>
            <person name="Mo W."/>
            <person name="Hu G."/>
            <person name="Li W."/>
            <person name="Zhao G."/>
            <person name="Zhu H."/>
            <person name="Hu X."/>
            <person name="Ji K."/>
            <person name="Xiang X."/>
            <person name="Song Q."/>
            <person name="Yuan D."/>
            <person name="Jin S."/>
            <person name="Zhang L."/>
        </authorList>
    </citation>
    <scope>NUCLEOTIDE SEQUENCE [LARGE SCALE GENOMIC DNA]</scope>
    <source>
        <strain evidence="1">SQ_2022a</strain>
    </source>
</reference>
<comment type="caution">
    <text evidence="1">The sequence shown here is derived from an EMBL/GenBank/DDBJ whole genome shotgun (WGS) entry which is preliminary data.</text>
</comment>
<keyword evidence="2" id="KW-1185">Reference proteome</keyword>
<name>A0ACC0I945_9ERIC</name>
<dbReference type="EMBL" id="CM045763">
    <property type="protein sequence ID" value="KAI8020831.1"/>
    <property type="molecule type" value="Genomic_DNA"/>
</dbReference>
<evidence type="ECO:0000313" key="2">
    <source>
        <dbReference type="Proteomes" id="UP001060215"/>
    </source>
</evidence>
<accession>A0ACC0I945</accession>
<protein>
    <submittedName>
        <fullName evidence="1">Uncharacterized protein</fullName>
    </submittedName>
</protein>
<sequence length="193" mass="21768">MQKETEVQKLMEENVLYDDGDMEVLCLDKEHRELIDNGHKPLKISEAVDLCTRQRLMQFASTKMCERIDIPQISLGILNGMVKSDFPNEKSHAQWKKRQLLLFGIDTPCNWEIISTTLLVADALWPMVSVQARPTIEPHPKVQVAGNSSPNGSTGVSWPLIPSLIVNILEELLCSANNRTMSNDKQLEACLQK</sequence>
<proteinExistence type="predicted"/>